<dbReference type="SUPFAM" id="SSF52980">
    <property type="entry name" value="Restriction endonuclease-like"/>
    <property type="match status" value="1"/>
</dbReference>
<organism evidence="2 3">
    <name type="scientific">Sunxiuqinia elliptica</name>
    <dbReference type="NCBI Taxonomy" id="655355"/>
    <lineage>
        <taxon>Bacteria</taxon>
        <taxon>Pseudomonadati</taxon>
        <taxon>Bacteroidota</taxon>
        <taxon>Bacteroidia</taxon>
        <taxon>Marinilabiliales</taxon>
        <taxon>Prolixibacteraceae</taxon>
        <taxon>Sunxiuqinia</taxon>
    </lineage>
</organism>
<keyword evidence="1" id="KW-0175">Coiled coil</keyword>
<sequence length="617" mass="71008">MKLEKVLDNVNSLEKNSFLKIIDNIKSSNPKNSKEIDKILSESSNNLKSVDSINIAKVFDLIKDEFAETIKAEFVNTTSQLDILIDIIIKDGNNILKQDWFARLYERELVKIRRKTKELKAQLESDKSEISELRKRDYLIYKACVETAYNNDSENNRDSKITDDELSILLTLTNQLELSQEEVKLINYLIIPPEKSDIDTVTTFLKNIGVIFFSKKNNLIYVADEVVRVLRKVRKKQIADKYFRRVLKTLKESQINLICRKHNIDVKELDYESKIKQIIKEGISFSNLLKSSMHKDGTNLTDRKKAVTDIWCKRLKIANTLKGGTLEEKIDNIVAHFNEIELDEKVGISVEGYEKLLIEINDELKSFRNLVLNEFEMPDETVLNSSTLLDFNIKPRDILDILPTEDLKTFITAKELKSRGDLVLNILDAYKDSENLLIENYVAIGFRNLNLLKENGIVIKESELGLKFECLTQKIFEQLGFNVDESLKKKLNTAKNKIDLVLNLGNNNIIIIECKTVKESGYNKFSSVSRQIKSYVDLAKKEGLNVVKSLLVAPDFSDDFVNDCDLEFEINLSLITAASLVNILDGFRESKHKQFPYQLLMKDVLIKEERILKAIKK</sequence>
<dbReference type="Proteomes" id="UP000198964">
    <property type="component" value="Unassembled WGS sequence"/>
</dbReference>
<accession>A0A1I2FUR5</accession>
<dbReference type="STRING" id="655355.SAMN05216283_102614"/>
<proteinExistence type="predicted"/>
<dbReference type="RefSeq" id="WP_093919255.1">
    <property type="nucleotide sequence ID" value="NZ_FONW01000002.1"/>
</dbReference>
<name>A0A1I2FUR5_9BACT</name>
<evidence type="ECO:0000256" key="1">
    <source>
        <dbReference type="SAM" id="Coils"/>
    </source>
</evidence>
<feature type="coiled-coil region" evidence="1">
    <location>
        <begin position="102"/>
        <end position="136"/>
    </location>
</feature>
<dbReference type="InterPro" id="IPR011856">
    <property type="entry name" value="tRNA_endonuc-like_dom_sf"/>
</dbReference>
<evidence type="ECO:0000313" key="3">
    <source>
        <dbReference type="Proteomes" id="UP000198964"/>
    </source>
</evidence>
<dbReference type="GO" id="GO:0003676">
    <property type="term" value="F:nucleic acid binding"/>
    <property type="evidence" value="ECO:0007669"/>
    <property type="project" value="InterPro"/>
</dbReference>
<protein>
    <submittedName>
        <fullName evidence="2">Uncharacterized protein</fullName>
    </submittedName>
</protein>
<keyword evidence="3" id="KW-1185">Reference proteome</keyword>
<dbReference type="InterPro" id="IPR011335">
    <property type="entry name" value="Restrct_endonuc-II-like"/>
</dbReference>
<dbReference type="Gene3D" id="3.40.1350.10">
    <property type="match status" value="1"/>
</dbReference>
<dbReference type="AlphaFoldDB" id="A0A1I2FUR5"/>
<gene>
    <name evidence="2" type="ORF">SAMN05216283_102614</name>
</gene>
<dbReference type="EMBL" id="FONW01000002">
    <property type="protein sequence ID" value="SFF08703.1"/>
    <property type="molecule type" value="Genomic_DNA"/>
</dbReference>
<evidence type="ECO:0000313" key="2">
    <source>
        <dbReference type="EMBL" id="SFF08703.1"/>
    </source>
</evidence>
<reference evidence="2 3" key="1">
    <citation type="submission" date="2016-10" db="EMBL/GenBank/DDBJ databases">
        <authorList>
            <person name="de Groot N.N."/>
        </authorList>
    </citation>
    <scope>NUCLEOTIDE SEQUENCE [LARGE SCALE GENOMIC DNA]</scope>
    <source>
        <strain evidence="2 3">CGMCC 1.9156</strain>
    </source>
</reference>